<proteinExistence type="predicted"/>
<accession>A0AAW5QXM8</accession>
<feature type="region of interest" description="Disordered" evidence="1">
    <location>
        <begin position="425"/>
        <end position="444"/>
    </location>
</feature>
<feature type="compositionally biased region" description="Polar residues" evidence="1">
    <location>
        <begin position="406"/>
        <end position="415"/>
    </location>
</feature>
<evidence type="ECO:0000256" key="2">
    <source>
        <dbReference type="SAM" id="Phobius"/>
    </source>
</evidence>
<dbReference type="RefSeq" id="WP_261614619.1">
    <property type="nucleotide sequence ID" value="NZ_JALIDZ010000002.1"/>
</dbReference>
<feature type="compositionally biased region" description="Low complexity" evidence="1">
    <location>
        <begin position="364"/>
        <end position="376"/>
    </location>
</feature>
<feature type="region of interest" description="Disordered" evidence="1">
    <location>
        <begin position="452"/>
        <end position="515"/>
    </location>
</feature>
<keyword evidence="4" id="KW-1185">Reference proteome</keyword>
<protein>
    <submittedName>
        <fullName evidence="3">Uncharacterized protein</fullName>
    </submittedName>
</protein>
<gene>
    <name evidence="3" type="ORF">MUB46_04150</name>
</gene>
<feature type="compositionally biased region" description="Pro residues" evidence="1">
    <location>
        <begin position="335"/>
        <end position="363"/>
    </location>
</feature>
<feature type="transmembrane region" description="Helical" evidence="2">
    <location>
        <begin position="184"/>
        <end position="210"/>
    </location>
</feature>
<dbReference type="EMBL" id="JALIDZ010000002">
    <property type="protein sequence ID" value="MCT8971045.1"/>
    <property type="molecule type" value="Genomic_DNA"/>
</dbReference>
<feature type="region of interest" description="Disordered" evidence="1">
    <location>
        <begin position="274"/>
        <end position="417"/>
    </location>
</feature>
<evidence type="ECO:0000313" key="4">
    <source>
        <dbReference type="Proteomes" id="UP001320898"/>
    </source>
</evidence>
<dbReference type="AlphaFoldDB" id="A0AAW5QXM8"/>
<keyword evidence="2" id="KW-0472">Membrane</keyword>
<evidence type="ECO:0000256" key="1">
    <source>
        <dbReference type="SAM" id="MobiDB-lite"/>
    </source>
</evidence>
<sequence length="515" mass="54579">MKGVVLGYETETETIVLRADSGRRYRFQVTDWRDRGSPRKGDSVDFEPDGDRARDVYRVAPSRLVETDALAAPVSVVGDWAPARFFLARPVFSFAILVLLACLVGAYAVGDVRISLFQVPELIGHMSESLDSLIAISGTDPSPRLAAGFARVLLILLLGLYAVPVLAALTAWREFVGRPDRRLARYAGIAAMVLPVSLPLLVAFVVQVWVLPGIPDAGARLGRSGLTTPQQVFEVLKLYANGAVLLFFTGLGLWASAAGRFSVPIGQRTIDEPVLETRRPKETSGALAFIPFRKRGTSPKAAPQKKAPPKQAPPKQVRPAQTPNAQTPNAQAAPAPSPPIPSPPPQSWPSQSPPTQPPPPVASPPAHTSPAQTAPVQAPPAQTPPPQPARVQAQPVELQPGPAPSAPNTQASSAVSLLRAGLRARAVKSEQGTPEDDDRIAALGDDIKSVLEADISQAKRPSPARPATELPPRGGSVWPEPAEARFRPSPQETGDEADAAPNAASEQDGTDGQKP</sequence>
<evidence type="ECO:0000313" key="3">
    <source>
        <dbReference type="EMBL" id="MCT8971045.1"/>
    </source>
</evidence>
<dbReference type="Proteomes" id="UP001320898">
    <property type="component" value="Unassembled WGS sequence"/>
</dbReference>
<feature type="transmembrane region" description="Helical" evidence="2">
    <location>
        <begin position="91"/>
        <end position="110"/>
    </location>
</feature>
<reference evidence="3 4" key="1">
    <citation type="submission" date="2022-04" db="EMBL/GenBank/DDBJ databases">
        <authorList>
            <person name="Ye Y.-Q."/>
            <person name="Du Z.-J."/>
        </authorList>
    </citation>
    <scope>NUCLEOTIDE SEQUENCE [LARGE SCALE GENOMIC DNA]</scope>
    <source>
        <strain evidence="3 4">A6E488</strain>
    </source>
</reference>
<comment type="caution">
    <text evidence="3">The sequence shown here is derived from an EMBL/GenBank/DDBJ whole genome shotgun (WGS) entry which is preliminary data.</text>
</comment>
<organism evidence="3 4">
    <name type="scientific">Microbaculum marinisediminis</name>
    <dbReference type="NCBI Taxonomy" id="2931392"/>
    <lineage>
        <taxon>Bacteria</taxon>
        <taxon>Pseudomonadati</taxon>
        <taxon>Pseudomonadota</taxon>
        <taxon>Alphaproteobacteria</taxon>
        <taxon>Hyphomicrobiales</taxon>
        <taxon>Tepidamorphaceae</taxon>
        <taxon>Microbaculum</taxon>
    </lineage>
</organism>
<keyword evidence="2" id="KW-1133">Transmembrane helix</keyword>
<feature type="compositionally biased region" description="Low complexity" evidence="1">
    <location>
        <begin position="313"/>
        <end position="334"/>
    </location>
</feature>
<keyword evidence="2" id="KW-0812">Transmembrane</keyword>
<feature type="transmembrane region" description="Helical" evidence="2">
    <location>
        <begin position="149"/>
        <end position="172"/>
    </location>
</feature>
<feature type="compositionally biased region" description="Pro residues" evidence="1">
    <location>
        <begin position="377"/>
        <end position="388"/>
    </location>
</feature>
<name>A0AAW5QXM8_9HYPH</name>